<name>A0A1F4USP6_UNCKA</name>
<comment type="caution">
    <text evidence="2">The sequence shown here is derived from an EMBL/GenBank/DDBJ whole genome shotgun (WGS) entry which is preliminary data.</text>
</comment>
<dbReference type="GO" id="GO:0008761">
    <property type="term" value="F:UDP-N-acetylglucosamine 2-epimerase activity"/>
    <property type="evidence" value="ECO:0007669"/>
    <property type="project" value="TreeGrafter"/>
</dbReference>
<evidence type="ECO:0000313" key="3">
    <source>
        <dbReference type="Proteomes" id="UP000176444"/>
    </source>
</evidence>
<evidence type="ECO:0000313" key="2">
    <source>
        <dbReference type="EMBL" id="OGC47968.1"/>
    </source>
</evidence>
<proteinExistence type="inferred from homology"/>
<evidence type="ECO:0000256" key="1">
    <source>
        <dbReference type="ARBA" id="ARBA00006479"/>
    </source>
</evidence>
<dbReference type="Proteomes" id="UP000176444">
    <property type="component" value="Unassembled WGS sequence"/>
</dbReference>
<accession>A0A1F4USP6</accession>
<dbReference type="EMBL" id="MEUX01000005">
    <property type="protein sequence ID" value="OGC47968.1"/>
    <property type="molecule type" value="Genomic_DNA"/>
</dbReference>
<gene>
    <name evidence="2" type="ORF">A2713_01435</name>
</gene>
<sequence>MYASIDIGGTKTKIGISKDLKQFSDIQKFHTPKTFQELKSKVESVLESNKTYEAISIGAAGFVNRKEKRIYYAPHAVFLNNKLAEEIVSNIKYKSIFLENDATLAALAEATHGEGKNYSRVAYITISTGVGGSIIVNRKIPDTIFNFEPGHHVLNFETNQTFESLCSGTAFRKKYGVSPEEHDNEEIWSEFGKNLGFGLHNIILLWRPDIIIIGGSLSKKSHLFLQKTKNTLTSLQPFKSYPNIEISQLGDENGIIGGLELISSIKGGLSE</sequence>
<dbReference type="InterPro" id="IPR000600">
    <property type="entry name" value="ROK"/>
</dbReference>
<dbReference type="Pfam" id="PF00480">
    <property type="entry name" value="ROK"/>
    <property type="match status" value="1"/>
</dbReference>
<evidence type="ECO:0008006" key="4">
    <source>
        <dbReference type="Google" id="ProtNLM"/>
    </source>
</evidence>
<comment type="similarity">
    <text evidence="1">Belongs to the ROK (NagC/XylR) family.</text>
</comment>
<protein>
    <recommendedName>
        <fullName evidence="4">ROK family protein</fullName>
    </recommendedName>
</protein>
<dbReference type="Gene3D" id="3.30.420.40">
    <property type="match status" value="2"/>
</dbReference>
<dbReference type="PANTHER" id="PTHR18964:SF149">
    <property type="entry name" value="BIFUNCTIONAL UDP-N-ACETYLGLUCOSAMINE 2-EPIMERASE_N-ACETYLMANNOSAMINE KINASE"/>
    <property type="match status" value="1"/>
</dbReference>
<dbReference type="GO" id="GO:0009384">
    <property type="term" value="F:N-acylmannosamine kinase activity"/>
    <property type="evidence" value="ECO:0007669"/>
    <property type="project" value="TreeGrafter"/>
</dbReference>
<reference evidence="2 3" key="1">
    <citation type="journal article" date="2016" name="Nat. Commun.">
        <title>Thousands of microbial genomes shed light on interconnected biogeochemical processes in an aquifer system.</title>
        <authorList>
            <person name="Anantharaman K."/>
            <person name="Brown C.T."/>
            <person name="Hug L.A."/>
            <person name="Sharon I."/>
            <person name="Castelle C.J."/>
            <person name="Probst A.J."/>
            <person name="Thomas B.C."/>
            <person name="Singh A."/>
            <person name="Wilkins M.J."/>
            <person name="Karaoz U."/>
            <person name="Brodie E.L."/>
            <person name="Williams K.H."/>
            <person name="Hubbard S.S."/>
            <person name="Banfield J.F."/>
        </authorList>
    </citation>
    <scope>NUCLEOTIDE SEQUENCE [LARGE SCALE GENOMIC DNA]</scope>
</reference>
<organism evidence="2 3">
    <name type="scientific">candidate division WWE3 bacterium RIFCSPHIGHO2_01_FULL_35_17</name>
    <dbReference type="NCBI Taxonomy" id="1802614"/>
    <lineage>
        <taxon>Bacteria</taxon>
        <taxon>Katanobacteria</taxon>
    </lineage>
</organism>
<dbReference type="PANTHER" id="PTHR18964">
    <property type="entry name" value="ROK (REPRESSOR, ORF, KINASE) FAMILY"/>
    <property type="match status" value="1"/>
</dbReference>
<dbReference type="InterPro" id="IPR043129">
    <property type="entry name" value="ATPase_NBD"/>
</dbReference>
<dbReference type="AlphaFoldDB" id="A0A1F4USP6"/>
<dbReference type="SUPFAM" id="SSF53067">
    <property type="entry name" value="Actin-like ATPase domain"/>
    <property type="match status" value="1"/>
</dbReference>
<dbReference type="CDD" id="cd23763">
    <property type="entry name" value="ASKHA_ATPase_ROK"/>
    <property type="match status" value="1"/>
</dbReference>